<evidence type="ECO:0000313" key="2">
    <source>
        <dbReference type="Proteomes" id="UP000790709"/>
    </source>
</evidence>
<reference evidence="1" key="1">
    <citation type="journal article" date="2021" name="New Phytol.">
        <title>Evolutionary innovations through gain and loss of genes in the ectomycorrhizal Boletales.</title>
        <authorList>
            <person name="Wu G."/>
            <person name="Miyauchi S."/>
            <person name="Morin E."/>
            <person name="Kuo A."/>
            <person name="Drula E."/>
            <person name="Varga T."/>
            <person name="Kohler A."/>
            <person name="Feng B."/>
            <person name="Cao Y."/>
            <person name="Lipzen A."/>
            <person name="Daum C."/>
            <person name="Hundley H."/>
            <person name="Pangilinan J."/>
            <person name="Johnson J."/>
            <person name="Barry K."/>
            <person name="LaButti K."/>
            <person name="Ng V."/>
            <person name="Ahrendt S."/>
            <person name="Min B."/>
            <person name="Choi I.G."/>
            <person name="Park H."/>
            <person name="Plett J.M."/>
            <person name="Magnuson J."/>
            <person name="Spatafora J.W."/>
            <person name="Nagy L.G."/>
            <person name="Henrissat B."/>
            <person name="Grigoriev I.V."/>
            <person name="Yang Z.L."/>
            <person name="Xu J."/>
            <person name="Martin F.M."/>
        </authorList>
    </citation>
    <scope>NUCLEOTIDE SEQUENCE</scope>
    <source>
        <strain evidence="1">KUC20120723A-06</strain>
    </source>
</reference>
<dbReference type="Proteomes" id="UP000790709">
    <property type="component" value="Unassembled WGS sequence"/>
</dbReference>
<organism evidence="1 2">
    <name type="scientific">Leucogyrophana mollusca</name>
    <dbReference type="NCBI Taxonomy" id="85980"/>
    <lineage>
        <taxon>Eukaryota</taxon>
        <taxon>Fungi</taxon>
        <taxon>Dikarya</taxon>
        <taxon>Basidiomycota</taxon>
        <taxon>Agaricomycotina</taxon>
        <taxon>Agaricomycetes</taxon>
        <taxon>Agaricomycetidae</taxon>
        <taxon>Boletales</taxon>
        <taxon>Boletales incertae sedis</taxon>
        <taxon>Leucogyrophana</taxon>
    </lineage>
</organism>
<keyword evidence="2" id="KW-1185">Reference proteome</keyword>
<protein>
    <submittedName>
        <fullName evidence="1">DNase I-like protein</fullName>
    </submittedName>
</protein>
<accession>A0ACB8BDG3</accession>
<sequence>MPDIHSPAPPLPVRHGINVQSVAAEPPSPGADRKPLGTSRLPPPPTRIIAPGDKLPPMRRPPSPSSDEESGEEEDPRTRTVDLLPDTSRSSRRPPVVTAFNFSEFRIHVPAYSGQVAVAGSNVVVATQHHIKHYDLSSSDSPAWAVDAKEIGMRDSKVTSLEFRPAAQEKDRGFMLWVGTKEGHLFEIDIRTGCVVASKLGAHGHTVTDIFRYGRTMITVDDTGKVMIFDPAVGMSDDVSLVYTQPRVYRIAEKQEFVRMLGGMLWTSVRTEVHGTGTSSVPVIRIYDIFTPGSIGRSLLPTQHVGAVTSGTLLPSHPDHVYLGHEGGFISIWNLATSEGTPQCVEVMKVSASDVLSLEGVNNRLWAGGRKGMISAYDVAPRPWIVTNCWSAHDGLPVLKLFVDPFAIEKTERLSVVSIGRDEQLRFWDGLLGTDWIDHALLKRERAFSTFRNINVLVVSWNVDSAKPDALTNEQENITFLQDVLQSVDSPDIISFGFQEVIDLESRKMAAKTVLLGGKKKTEDGKISEKVTSSYKRWHDRLILAVKLAMPPDAPYTVIHTESLVGLFTCMFVKNTERISLKDVAITTIKRGMGGRYGNKGGIVARFVIDDSSICLINCHLAAGQHHVRQRNSDVAAFLEEKSVFPSSDAIEEPLAYVGGGDGSMVLDHEIVFVNGDMNYRIDQRRDHVVAAIQAGDFESLMVHDQLTKEMKYNRGFRFRSFMEGPLTFAPTYKYDRRSSEFDSSEKRRVPAWCDRVLWRSRDPDRVKLLSYQRYEANVSDHRPISAGFTMTVKSVKQDARAREKAAAESEWMGLQVELLDAAREFYVMQALI</sequence>
<name>A0ACB8BDG3_9AGAM</name>
<evidence type="ECO:0000313" key="1">
    <source>
        <dbReference type="EMBL" id="KAH7922873.1"/>
    </source>
</evidence>
<proteinExistence type="predicted"/>
<gene>
    <name evidence="1" type="ORF">BV22DRAFT_1016411</name>
</gene>
<comment type="caution">
    <text evidence="1">The sequence shown here is derived from an EMBL/GenBank/DDBJ whole genome shotgun (WGS) entry which is preliminary data.</text>
</comment>
<dbReference type="EMBL" id="MU266469">
    <property type="protein sequence ID" value="KAH7922873.1"/>
    <property type="molecule type" value="Genomic_DNA"/>
</dbReference>